<protein>
    <recommendedName>
        <fullName evidence="3">Peptidoglycan binding-like domain-containing protein</fullName>
    </recommendedName>
</protein>
<keyword evidence="2" id="KW-0812">Transmembrane</keyword>
<dbReference type="Pfam" id="PF01471">
    <property type="entry name" value="PG_binding_1"/>
    <property type="match status" value="1"/>
</dbReference>
<evidence type="ECO:0000313" key="5">
    <source>
        <dbReference type="Proteomes" id="UP000249045"/>
    </source>
</evidence>
<proteinExistence type="predicted"/>
<dbReference type="InterPro" id="IPR002477">
    <property type="entry name" value="Peptidoglycan-bd-like"/>
</dbReference>
<reference evidence="4 5" key="1">
    <citation type="submission" date="2018-03" db="EMBL/GenBank/DDBJ databases">
        <title>Defining the species Micromonospora saelicesensis and Micromonospora noduli under the framework of genomics.</title>
        <authorList>
            <person name="Riesco R."/>
            <person name="Trujillo M.E."/>
        </authorList>
    </citation>
    <scope>NUCLEOTIDE SEQUENCE [LARGE SCALE GENOMIC DNA]</scope>
    <source>
        <strain evidence="4 5">MED15</strain>
    </source>
</reference>
<dbReference type="SUPFAM" id="SSF47090">
    <property type="entry name" value="PGBD-like"/>
    <property type="match status" value="1"/>
</dbReference>
<sequence length="182" mass="18953">MRWVSAEESDHPGEQPDGGPGQSDDTAMKENSMKRMAALIALLMTVLAGTLVTASPAHARSQPECESYDVVSNQAGYRVAAPVGKYGVLPCSLVWGDGGPGTVALQWALNDCYLAPAGKTLLSDDGAFGQLTFNALKFAQSKAGISADGQFGPQSRASLKFPAYTGGTYGTPTCARLGRPLP</sequence>
<dbReference type="Proteomes" id="UP000249045">
    <property type="component" value="Unassembled WGS sequence"/>
</dbReference>
<dbReference type="InterPro" id="IPR036366">
    <property type="entry name" value="PGBDSf"/>
</dbReference>
<gene>
    <name evidence="4" type="ORF">MED15_00736</name>
</gene>
<feature type="transmembrane region" description="Helical" evidence="2">
    <location>
        <begin position="36"/>
        <end position="57"/>
    </location>
</feature>
<keyword evidence="2" id="KW-0472">Membrane</keyword>
<accession>A0ABX9DBI9</accession>
<keyword evidence="5" id="KW-1185">Reference proteome</keyword>
<keyword evidence="2" id="KW-1133">Transmembrane helix</keyword>
<evidence type="ECO:0000313" key="4">
    <source>
        <dbReference type="EMBL" id="RAO24978.1"/>
    </source>
</evidence>
<comment type="caution">
    <text evidence="4">The sequence shown here is derived from an EMBL/GenBank/DDBJ whole genome shotgun (WGS) entry which is preliminary data.</text>
</comment>
<feature type="region of interest" description="Disordered" evidence="1">
    <location>
        <begin position="1"/>
        <end position="27"/>
    </location>
</feature>
<evidence type="ECO:0000256" key="1">
    <source>
        <dbReference type="SAM" id="MobiDB-lite"/>
    </source>
</evidence>
<dbReference type="EMBL" id="PYAC01000001">
    <property type="protein sequence ID" value="RAO24978.1"/>
    <property type="molecule type" value="Genomic_DNA"/>
</dbReference>
<evidence type="ECO:0000259" key="3">
    <source>
        <dbReference type="Pfam" id="PF01471"/>
    </source>
</evidence>
<evidence type="ECO:0000256" key="2">
    <source>
        <dbReference type="SAM" id="Phobius"/>
    </source>
</evidence>
<name>A0ABX9DBI9_9ACTN</name>
<dbReference type="InterPro" id="IPR036365">
    <property type="entry name" value="PGBD-like_sf"/>
</dbReference>
<organism evidence="4 5">
    <name type="scientific">Micromonospora noduli</name>
    <dbReference type="NCBI Taxonomy" id="709876"/>
    <lineage>
        <taxon>Bacteria</taxon>
        <taxon>Bacillati</taxon>
        <taxon>Actinomycetota</taxon>
        <taxon>Actinomycetes</taxon>
        <taxon>Micromonosporales</taxon>
        <taxon>Micromonosporaceae</taxon>
        <taxon>Micromonospora</taxon>
    </lineage>
</organism>
<feature type="domain" description="Peptidoglycan binding-like" evidence="3">
    <location>
        <begin position="99"/>
        <end position="157"/>
    </location>
</feature>
<dbReference type="Gene3D" id="1.10.101.10">
    <property type="entry name" value="PGBD-like superfamily/PGBD"/>
    <property type="match status" value="1"/>
</dbReference>